<dbReference type="RefSeq" id="WP_060385073.1">
    <property type="nucleotide sequence ID" value="NZ_LRGC01000001.1"/>
</dbReference>
<proteinExistence type="predicted"/>
<reference evidence="2 3" key="1">
    <citation type="journal article" date="2016" name="BMC Genomics">
        <title>Type VI secretion systems of human gut Bacteroidales segregate into three genetic architectures, two of which are contained on mobile genetic elements.</title>
        <authorList>
            <person name="Coyne M.J."/>
            <person name="Roelofs K.G."/>
            <person name="Comstock L.E."/>
        </authorList>
    </citation>
    <scope>NUCLEOTIDE SEQUENCE [LARGE SCALE GENOMIC DNA]</scope>
    <source>
        <strain evidence="2 3">CL09T03C01</strain>
    </source>
</reference>
<gene>
    <name evidence="2" type="ORF">AA415_00357</name>
</gene>
<protein>
    <submittedName>
        <fullName evidence="2">Uncharacterized protein</fullName>
    </submittedName>
</protein>
<dbReference type="AlphaFoldDB" id="A0A108TDH1"/>
<keyword evidence="3" id="KW-1185">Reference proteome</keyword>
<evidence type="ECO:0000256" key="1">
    <source>
        <dbReference type="SAM" id="SignalP"/>
    </source>
</evidence>
<dbReference type="Proteomes" id="UP000056419">
    <property type="component" value="Unassembled WGS sequence"/>
</dbReference>
<name>A0A108TDH1_BACSE</name>
<dbReference type="STRING" id="46506.AA415_00357"/>
<feature type="chain" id="PRO_5007131157" evidence="1">
    <location>
        <begin position="20"/>
        <end position="512"/>
    </location>
</feature>
<feature type="signal peptide" evidence="1">
    <location>
        <begin position="1"/>
        <end position="19"/>
    </location>
</feature>
<keyword evidence="1" id="KW-0732">Signal</keyword>
<accession>A0A108TDH1</accession>
<evidence type="ECO:0000313" key="3">
    <source>
        <dbReference type="Proteomes" id="UP000056419"/>
    </source>
</evidence>
<evidence type="ECO:0000313" key="2">
    <source>
        <dbReference type="EMBL" id="KWR57814.1"/>
    </source>
</evidence>
<dbReference type="PATRIC" id="fig|46506.5.peg.384"/>
<organism evidence="2 3">
    <name type="scientific">Bacteroides stercoris</name>
    <dbReference type="NCBI Taxonomy" id="46506"/>
    <lineage>
        <taxon>Bacteria</taxon>
        <taxon>Pseudomonadati</taxon>
        <taxon>Bacteroidota</taxon>
        <taxon>Bacteroidia</taxon>
        <taxon>Bacteroidales</taxon>
        <taxon>Bacteroidaceae</taxon>
        <taxon>Bacteroides</taxon>
    </lineage>
</organism>
<dbReference type="EMBL" id="LRGC01000001">
    <property type="protein sequence ID" value="KWR57814.1"/>
    <property type="molecule type" value="Genomic_DNA"/>
</dbReference>
<sequence length="512" mass="56513" precursor="true">MIRKLYTLLLIGLCLNLVACSDDNDNIDPNAAAPVVKFPMEQLDIDLNLVDNLPVVAVIKSQAGLQQVDMKIQTAEGIIDYKTVTEFFNPNSYSLSEQIEYGSNYQSFIIEAIDKLNNQVVGTLPFAITDVKERPVITFNPEEIVYDEMDENPVIPRTTFQINSEAGLKQVEMFLVTINGQENKGTAILNGEHEYSFDDMINYKEGDKGFKVKAEDAYGNVTISTLPVTYRTVPGPVLTLNDQVVFAETGVKSGVSMHVESVKGLQEIVIYRIENGKEVEAYREKMHGEKILDYAPKFDFTAATTQVKVVVSDGRQDKTAESLVKAYVNMDVATLYVGSQQLANTAHEKYPDAFGLVSLKDLKTYSIDYALSSPENAKNVDFKLYCFGGQAVPRLYSMDDTEKDGEYKASSGNLKNIQARNMTRFTTLPNFDYENATTESISKISSDLIKISKLTPIKAGDIVAFRTGGSSAAGGDRIGVMKIVDITGPKEVNPGIANACVMTVEIKFPKKK</sequence>
<comment type="caution">
    <text evidence="2">The sequence shown here is derived from an EMBL/GenBank/DDBJ whole genome shotgun (WGS) entry which is preliminary data.</text>
</comment>